<organism evidence="1 2">
    <name type="scientific">Psychroflexus longus</name>
    <dbReference type="NCBI Taxonomy" id="2873596"/>
    <lineage>
        <taxon>Bacteria</taxon>
        <taxon>Pseudomonadati</taxon>
        <taxon>Bacteroidota</taxon>
        <taxon>Flavobacteriia</taxon>
        <taxon>Flavobacteriales</taxon>
        <taxon>Flavobacteriaceae</taxon>
        <taxon>Psychroflexus</taxon>
    </lineage>
</organism>
<gene>
    <name evidence="1" type="ORF">LB452_01630</name>
</gene>
<sequence length="168" mass="19770">MNKIILLVFVFISSYNYAQGGINGWDENYRLTDAESVIKAEMDYARKVEKDTAEAQYYVSMQRFRFVVKYTGNEREIEDKVLNSMRNVFKMKMGSTEVLNDLVSREFEFDIGKSKVWMPVQNQLINHFENELEPGQDVLLYCLLINEHKFKGSTINTFLVSEFLSEWE</sequence>
<keyword evidence="2" id="KW-1185">Reference proteome</keyword>
<proteinExistence type="predicted"/>
<comment type="caution">
    <text evidence="1">The sequence shown here is derived from an EMBL/GenBank/DDBJ whole genome shotgun (WGS) entry which is preliminary data.</text>
</comment>
<dbReference type="Proteomes" id="UP001199314">
    <property type="component" value="Unassembled WGS sequence"/>
</dbReference>
<protein>
    <submittedName>
        <fullName evidence="1">Uncharacterized protein</fullName>
    </submittedName>
</protein>
<reference evidence="2" key="1">
    <citation type="submission" date="2023-07" db="EMBL/GenBank/DDBJ databases">
        <title>Novel species isolated from saline lakes on Tibetan Plateau.</title>
        <authorList>
            <person name="Lu H."/>
        </authorList>
    </citation>
    <scope>NUCLEOTIDE SEQUENCE [LARGE SCALE GENOMIC DNA]</scope>
    <source>
        <strain evidence="2">CAK8W</strain>
    </source>
</reference>
<dbReference type="RefSeq" id="WP_224459975.1">
    <property type="nucleotide sequence ID" value="NZ_JAIQZE010000001.1"/>
</dbReference>
<name>A0ABS7XF70_9FLAO</name>
<dbReference type="EMBL" id="JAIQZE010000001">
    <property type="protein sequence ID" value="MBZ9777611.1"/>
    <property type="molecule type" value="Genomic_DNA"/>
</dbReference>
<evidence type="ECO:0000313" key="2">
    <source>
        <dbReference type="Proteomes" id="UP001199314"/>
    </source>
</evidence>
<accession>A0ABS7XF70</accession>
<evidence type="ECO:0000313" key="1">
    <source>
        <dbReference type="EMBL" id="MBZ9777611.1"/>
    </source>
</evidence>